<evidence type="ECO:0000313" key="3">
    <source>
        <dbReference type="EMBL" id="NPE13916.1"/>
    </source>
</evidence>
<evidence type="ECO:0000256" key="1">
    <source>
        <dbReference type="SAM" id="Phobius"/>
    </source>
</evidence>
<keyword evidence="1" id="KW-0812">Transmembrane</keyword>
<feature type="transmembrane region" description="Helical" evidence="1">
    <location>
        <begin position="12"/>
        <end position="31"/>
    </location>
</feature>
<sequence length="135" mass="14903">MKTYKSKVDSRIVLIVVVVMVVSTVPCMFVPGAVWPVLAVDMVVGLIFADMVFNTEYIIDGQMLRVKCGMLAKDRCDIMSVIAIRPTHNLASSPAMSLDRIEIMLKGRSIIISPKDKEGFVNDMCKVNPDIKVLG</sequence>
<dbReference type="InterPro" id="IPR009589">
    <property type="entry name" value="PH_YyaB-like"/>
</dbReference>
<keyword evidence="1" id="KW-1133">Transmembrane helix</keyword>
<dbReference type="EMBL" id="JABKKE010000008">
    <property type="protein sequence ID" value="NPE13916.1"/>
    <property type="molecule type" value="Genomic_DNA"/>
</dbReference>
<dbReference type="GeneID" id="82157349"/>
<reference evidence="3 4" key="1">
    <citation type="submission" date="2020-05" db="EMBL/GenBank/DDBJ databases">
        <title>Distinct polysaccharide utilization as determinants for interspecies competition between intestinal Prevotella spp.</title>
        <authorList>
            <person name="Galvez E.J.C."/>
            <person name="Iljazovic A."/>
            <person name="Strowig T."/>
        </authorList>
    </citation>
    <scope>NUCLEOTIDE SEQUENCE [LARGE SCALE GENOMIC DNA]</scope>
    <source>
        <strain evidence="3 4">PROD</strain>
    </source>
</reference>
<organism evidence="3 4">
    <name type="scientific">Xylanibacter rodentium</name>
    <dbReference type="NCBI Taxonomy" id="2736289"/>
    <lineage>
        <taxon>Bacteria</taxon>
        <taxon>Pseudomonadati</taxon>
        <taxon>Bacteroidota</taxon>
        <taxon>Bacteroidia</taxon>
        <taxon>Bacteroidales</taxon>
        <taxon>Prevotellaceae</taxon>
        <taxon>Xylanibacter</taxon>
    </lineage>
</organism>
<keyword evidence="1" id="KW-0472">Membrane</keyword>
<dbReference type="Pfam" id="PF06713">
    <property type="entry name" value="bPH_4"/>
    <property type="match status" value="1"/>
</dbReference>
<evidence type="ECO:0000259" key="2">
    <source>
        <dbReference type="Pfam" id="PF06713"/>
    </source>
</evidence>
<evidence type="ECO:0000313" key="4">
    <source>
        <dbReference type="Proteomes" id="UP001193734"/>
    </source>
</evidence>
<accession>A0ABX2ATL4</accession>
<comment type="caution">
    <text evidence="3">The sequence shown here is derived from an EMBL/GenBank/DDBJ whole genome shotgun (WGS) entry which is preliminary data.</text>
</comment>
<keyword evidence="4" id="KW-1185">Reference proteome</keyword>
<name>A0ABX2ATL4_9BACT</name>
<feature type="domain" description="Uncharacterized protein YyaB-like PH" evidence="2">
    <location>
        <begin position="55"/>
        <end position="126"/>
    </location>
</feature>
<proteinExistence type="predicted"/>
<protein>
    <submittedName>
        <fullName evidence="3">PH domain-containing protein</fullName>
    </submittedName>
</protein>
<gene>
    <name evidence="3" type="ORF">HPS55_06180</name>
</gene>
<dbReference type="Proteomes" id="UP001193734">
    <property type="component" value="Unassembled WGS sequence"/>
</dbReference>
<dbReference type="RefSeq" id="WP_172174693.1">
    <property type="nucleotide sequence ID" value="NZ_CASGIA010000005.1"/>
</dbReference>